<dbReference type="Pfam" id="PF00483">
    <property type="entry name" value="NTP_transferase"/>
    <property type="match status" value="1"/>
</dbReference>
<evidence type="ECO:0000313" key="2">
    <source>
        <dbReference type="EMBL" id="CAA9555899.1"/>
    </source>
</evidence>
<evidence type="ECO:0000259" key="1">
    <source>
        <dbReference type="Pfam" id="PF00483"/>
    </source>
</evidence>
<sequence>MTETSPAETSEALAHLNGSAVPRLLKGLVLAGGKGSRLRPLTATGAKQLVPVANKPVLFYALDQLVSAGITEIGIVTGDTGDQVRAAVGDGSAFGARVTYLPQDAPRGLAHAVMTARDYLGDAPFCMFLADNFLQQGIDEHASAFAETRSAARILLKRVDDPSALGVAILNESGQVTRLVEKPKTPISDLAIVGVYFFGPEIHEITPKLQPSGRGELEITDAIQGLIDAGHVVDSSIIGDEWVDTGKKDDMLEANRVVLGTVHRDVKGTVDAESIIVGDVIVEAGASIVGSTVRGPAIIGAGARVEHAYVGPFTAIGERCIIRGCEIEHSIVMSDSTIRDIDSRIFDSLIGKEVVIERTMLKPVAVRFMLGDHAHVGIS</sequence>
<dbReference type="Gene3D" id="2.160.10.10">
    <property type="entry name" value="Hexapeptide repeat proteins"/>
    <property type="match status" value="1"/>
</dbReference>
<feature type="domain" description="Nucleotidyl transferase" evidence="1">
    <location>
        <begin position="26"/>
        <end position="257"/>
    </location>
</feature>
<dbReference type="GO" id="GO:0008879">
    <property type="term" value="F:glucose-1-phosphate thymidylyltransferase activity"/>
    <property type="evidence" value="ECO:0007669"/>
    <property type="project" value="UniProtKB-EC"/>
</dbReference>
<dbReference type="AlphaFoldDB" id="A0A6J4UTK4"/>
<dbReference type="SUPFAM" id="SSF53448">
    <property type="entry name" value="Nucleotide-diphospho-sugar transferases"/>
    <property type="match status" value="1"/>
</dbReference>
<name>A0A6J4UTK4_9BACT</name>
<dbReference type="EC" id="2.7.7.24" evidence="2"/>
<protein>
    <submittedName>
        <fullName evidence="2">Glucose-1-phosphate thymidylyltransferase</fullName>
        <ecNumber evidence="2">2.7.7.24</ecNumber>
    </submittedName>
</protein>
<proteinExistence type="predicted"/>
<accession>A0A6J4UTK4</accession>
<dbReference type="CDD" id="cd04189">
    <property type="entry name" value="G1P_TT_long"/>
    <property type="match status" value="1"/>
</dbReference>
<reference evidence="2" key="1">
    <citation type="submission" date="2020-02" db="EMBL/GenBank/DDBJ databases">
        <authorList>
            <person name="Meier V. D."/>
        </authorList>
    </citation>
    <scope>NUCLEOTIDE SEQUENCE</scope>
    <source>
        <strain evidence="2">AVDCRST_MAG43</strain>
    </source>
</reference>
<dbReference type="NCBIfam" id="TIGR01208">
    <property type="entry name" value="rmlA_long"/>
    <property type="match status" value="1"/>
</dbReference>
<dbReference type="EMBL" id="CADCWI010000076">
    <property type="protein sequence ID" value="CAA9555899.1"/>
    <property type="molecule type" value="Genomic_DNA"/>
</dbReference>
<organism evidence="2">
    <name type="scientific">uncultured Thermomicrobiales bacterium</name>
    <dbReference type="NCBI Taxonomy" id="1645740"/>
    <lineage>
        <taxon>Bacteria</taxon>
        <taxon>Pseudomonadati</taxon>
        <taxon>Thermomicrobiota</taxon>
        <taxon>Thermomicrobia</taxon>
        <taxon>Thermomicrobiales</taxon>
        <taxon>environmental samples</taxon>
    </lineage>
</organism>
<keyword evidence="2" id="KW-0548">Nucleotidyltransferase</keyword>
<keyword evidence="2" id="KW-0808">Transferase</keyword>
<dbReference type="PANTHER" id="PTHR42883">
    <property type="entry name" value="GLUCOSE-1-PHOSPHATE THYMIDYLTRANSFERASE"/>
    <property type="match status" value="1"/>
</dbReference>
<dbReference type="InterPro" id="IPR005908">
    <property type="entry name" value="G1P_thy_trans_l"/>
</dbReference>
<dbReference type="PANTHER" id="PTHR42883:SF2">
    <property type="entry name" value="THYMIDYLYLTRANSFERASE"/>
    <property type="match status" value="1"/>
</dbReference>
<gene>
    <name evidence="2" type="ORF">AVDCRST_MAG43-1465</name>
</gene>
<dbReference type="InterPro" id="IPR005835">
    <property type="entry name" value="NTP_transferase_dom"/>
</dbReference>
<dbReference type="InterPro" id="IPR029044">
    <property type="entry name" value="Nucleotide-diphossugar_trans"/>
</dbReference>
<dbReference type="Gene3D" id="3.90.550.10">
    <property type="entry name" value="Spore Coat Polysaccharide Biosynthesis Protein SpsA, Chain A"/>
    <property type="match status" value="1"/>
</dbReference>